<dbReference type="InterPro" id="IPR050348">
    <property type="entry name" value="Protein-Tyr_Phosphatase"/>
</dbReference>
<feature type="signal peptide" evidence="12">
    <location>
        <begin position="1"/>
        <end position="25"/>
    </location>
</feature>
<feature type="domain" description="Sushi" evidence="15">
    <location>
        <begin position="370"/>
        <end position="430"/>
    </location>
</feature>
<feature type="domain" description="Sushi" evidence="15">
    <location>
        <begin position="614"/>
        <end position="674"/>
    </location>
</feature>
<dbReference type="SMART" id="SM00404">
    <property type="entry name" value="PTPc_motif"/>
    <property type="match status" value="2"/>
</dbReference>
<comment type="catalytic activity">
    <reaction evidence="8">
        <text>O-phospho-L-tyrosyl-[protein] + H2O = L-tyrosyl-[protein] + phosphate</text>
        <dbReference type="Rhea" id="RHEA:10684"/>
        <dbReference type="Rhea" id="RHEA-COMP:10136"/>
        <dbReference type="Rhea" id="RHEA-COMP:20101"/>
        <dbReference type="ChEBI" id="CHEBI:15377"/>
        <dbReference type="ChEBI" id="CHEBI:43474"/>
        <dbReference type="ChEBI" id="CHEBI:46858"/>
        <dbReference type="ChEBI" id="CHEBI:61978"/>
        <dbReference type="EC" id="3.1.3.48"/>
    </reaction>
</comment>
<dbReference type="Pfam" id="PF22633">
    <property type="entry name" value="F5_F8_type_C_2"/>
    <property type="match status" value="1"/>
</dbReference>
<dbReference type="InterPro" id="IPR006585">
    <property type="entry name" value="FTP1"/>
</dbReference>
<dbReference type="Gene3D" id="2.60.120.260">
    <property type="entry name" value="Galactose-binding domain-like"/>
    <property type="match status" value="1"/>
</dbReference>
<dbReference type="GO" id="GO:0046872">
    <property type="term" value="F:metal ion binding"/>
    <property type="evidence" value="ECO:0007669"/>
    <property type="project" value="UniProtKB-KW"/>
</dbReference>
<evidence type="ECO:0000259" key="15">
    <source>
        <dbReference type="PROSITE" id="PS50923"/>
    </source>
</evidence>
<feature type="disulfide bond" evidence="9">
    <location>
        <begin position="494"/>
        <end position="537"/>
    </location>
</feature>
<dbReference type="CDD" id="cd00047">
    <property type="entry name" value="PTPc"/>
    <property type="match status" value="2"/>
</dbReference>
<dbReference type="PROSITE" id="PS50923">
    <property type="entry name" value="SUSHI"/>
    <property type="match status" value="7"/>
</dbReference>
<dbReference type="SMART" id="SM00194">
    <property type="entry name" value="PTPc"/>
    <property type="match status" value="2"/>
</dbReference>
<feature type="disulfide bond" evidence="9">
    <location>
        <begin position="523"/>
        <end position="550"/>
    </location>
</feature>
<evidence type="ECO:0000256" key="8">
    <source>
        <dbReference type="ARBA" id="ARBA00051722"/>
    </source>
</evidence>
<organism evidence="16 17">
    <name type="scientific">Crassostrea virginica</name>
    <name type="common">Eastern oyster</name>
    <dbReference type="NCBI Taxonomy" id="6565"/>
    <lineage>
        <taxon>Eukaryota</taxon>
        <taxon>Metazoa</taxon>
        <taxon>Spiralia</taxon>
        <taxon>Lophotrochozoa</taxon>
        <taxon>Mollusca</taxon>
        <taxon>Bivalvia</taxon>
        <taxon>Autobranchia</taxon>
        <taxon>Pteriomorphia</taxon>
        <taxon>Ostreida</taxon>
        <taxon>Ostreoidea</taxon>
        <taxon>Ostreidae</taxon>
        <taxon>Crassostrea</taxon>
    </lineage>
</organism>
<dbReference type="SUPFAM" id="SSF52799">
    <property type="entry name" value="(Phosphotyrosine protein) phosphatases II"/>
    <property type="match status" value="2"/>
</dbReference>
<dbReference type="GeneID" id="111118076"/>
<dbReference type="KEGG" id="cvn:111118076"/>
<dbReference type="PROSITE" id="PS50055">
    <property type="entry name" value="TYR_PHOSPHATASE_PTP"/>
    <property type="match status" value="2"/>
</dbReference>
<dbReference type="FunFam" id="3.90.190.10:FF:000062">
    <property type="entry name" value="Receptor-type tyrosine-protein phosphatase kappa"/>
    <property type="match status" value="1"/>
</dbReference>
<feature type="chain" id="PRO_5034273096" description="protein-tyrosine-phosphatase" evidence="12">
    <location>
        <begin position="26"/>
        <end position="1499"/>
    </location>
</feature>
<evidence type="ECO:0000256" key="1">
    <source>
        <dbReference type="ARBA" id="ARBA00009580"/>
    </source>
</evidence>
<feature type="domain" description="Sushi" evidence="15">
    <location>
        <begin position="431"/>
        <end position="491"/>
    </location>
</feature>
<feature type="transmembrane region" description="Helical" evidence="11">
    <location>
        <begin position="804"/>
        <end position="830"/>
    </location>
</feature>
<dbReference type="SMART" id="SM00607">
    <property type="entry name" value="FTP"/>
    <property type="match status" value="1"/>
</dbReference>
<feature type="region of interest" description="Disordered" evidence="10">
    <location>
        <begin position="863"/>
        <end position="887"/>
    </location>
</feature>
<comment type="similarity">
    <text evidence="1">Belongs to the protein-tyrosine phosphatase family.</text>
</comment>
<sequence>MACTLGNYNLEICSIILILFSISYGEYCSYENGRTYQNKDSCTELEHCSSGFDPRSGQCPQNECEPGWMGPACQYVNLALNSLNRDNVFDGKMSTHRSIPDATVRLGGHFVIEAIRIHIYYRYPSSTVTIKDNKMSVLFDGKFPLIMPTVYLKHPVLTNQLNIHFSSQIDVKEIEVFGGKNVALWKPTNQTSTFTQNGIRMTSDKAVDGNAEGNFSYNSCTHTSGGDATRWTVNLRNAYSIIAIKIKNRATNRNRINGFTLYGTMDNGTRILIYNDISPTLDRGEIWLDSSIMPDVPISGVSIIGPTNGEKILTLCEVFIYACIPKANGSDKCDSFCPKNCISGSVCSKRRLECPVCQNGWAKPYCDKKITCQRPQTYGTHLSVNPWKDLYSYKDVITFSCSEGYQLTRSVSLMCGNSGHFEGRLPTCAKITCQRPQTYGTHLSVNPWKDLYSYKDVITFSCSEGYQLTRSVSLMCGNSGHFEGRLPTCAKITCQRPQTYGTHLSVNPWKDLYSYKDVITFSCSEGYQLTRSVSLMCGNSGHFEGRLPTCAKITCQRPQTYGTHLSVNPWKDLYSYKDVITFSCSEGYQLTRSVSLMCENSGRFEGRLPTCATITCPRPDLSDTRLSGTPQKNSFFYNETITFACFEGYRLIGATSTTCGNSGHFQETLPICEAITCQKPRLYGTQLSVNPPKNSYAYKEVITFSCSEGYQLIGSNSETCLNSKGFQGGLPNCTAITCQIPNNLSLLRIDPNETTFQYNTTITFSCPNGYNIMGNDYSICRSNANFSENLPKCSEHLETVRSSALGATVGSVVGSLVIIAVIIIAVVIALRRRTRKKPEAKYYKNEALSLDIADQQYAEVNTQRAKKNKEKANKDIEDGESKDHASTYYNMNSTDVQKAKEARQDVYYEFSPLSRTSGTAVPVSDFKTYVENKKGDREFFDAQFKKFFTGLQFPTTAANVPRNRAKNKYKNIYPYDETRVHLKKGNGPKDSDYINASYIHGYGNLKSYIAAQGPLINTIDDFWRMVWNENCEKIVMLTNLFEDDKVKCIQYWPDEDKMETGSMRLEVVDIETFAEFTIRTFNLINGNEQRLIRQFHFTAWPDKGVPSYASSLVHFRSKVVHSHENRKGPMIVHCSAGIGRTGTFIALDYLVHQAKESGYVDVFECVETLRRQRLNMVQTLEQYKFLHEALLEALMCTSSDPSSAEFPQIYGDLLKVDDKTGKRNIDVHFENLGSGFSTLPESVYGFAKNSTNKKKNRYSNILPVDSEMPQLRDNENNPIYINAVFLPAYKTKRSFIATQMPLQETVVDFWQLLYEQKVSTIVMLNQTKSKESKENIGIYWPDQLNAVKEYGPFRVTKKSDTEEADFKRIDLSCCKEEDGEEERKLRLFQCTFWADSSTVPSSILKFLKLINAVELHHDRNNTGPLVVHCMNGAEKTGLFCVLQVVLERMKIEQDVAIHHVIQQMRSIRPSIIPNVEQFKFCHDVVLEFLKQYDAYSNFQ</sequence>
<feature type="domain" description="Tyrosine specific protein phosphatases" evidence="14">
    <location>
        <begin position="1110"/>
        <end position="1184"/>
    </location>
</feature>
<dbReference type="PROSITE" id="PS00383">
    <property type="entry name" value="TYR_PHOSPHATASE_1"/>
    <property type="match status" value="1"/>
</dbReference>
<evidence type="ECO:0000256" key="6">
    <source>
        <dbReference type="ARBA" id="ARBA00022912"/>
    </source>
</evidence>
<keyword evidence="5" id="KW-0106">Calcium</keyword>
<feature type="disulfide bond" evidence="9">
    <location>
        <begin position="766"/>
        <end position="793"/>
    </location>
</feature>
<feature type="disulfide bond" evidence="9">
    <location>
        <begin position="616"/>
        <end position="659"/>
    </location>
</feature>
<evidence type="ECO:0000256" key="5">
    <source>
        <dbReference type="ARBA" id="ARBA00022837"/>
    </source>
</evidence>
<dbReference type="InterPro" id="IPR035976">
    <property type="entry name" value="Sushi/SCR/CCP_sf"/>
</dbReference>
<keyword evidence="11" id="KW-1133">Transmembrane helix</keyword>
<dbReference type="InterPro" id="IPR000436">
    <property type="entry name" value="Sushi_SCR_CCP_dom"/>
</dbReference>
<dbReference type="FunFam" id="3.90.190.10:FF:000102">
    <property type="entry name" value="Receptor-type tyrosine-protein phosphatase"/>
    <property type="match status" value="1"/>
</dbReference>
<dbReference type="PANTHER" id="PTHR19134:SF562">
    <property type="entry name" value="PROTEIN-TYROSINE-PHOSPHATASE"/>
    <property type="match status" value="1"/>
</dbReference>
<keyword evidence="9" id="KW-0768">Sushi</keyword>
<feature type="disulfide bond" evidence="9">
    <location>
        <begin position="584"/>
        <end position="611"/>
    </location>
</feature>
<feature type="disulfide bond" evidence="9">
    <location>
        <begin position="555"/>
        <end position="598"/>
    </location>
</feature>
<evidence type="ECO:0000256" key="3">
    <source>
        <dbReference type="ARBA" id="ARBA00022723"/>
    </source>
</evidence>
<feature type="disulfide bond" evidence="9">
    <location>
        <begin position="462"/>
        <end position="489"/>
    </location>
</feature>
<keyword evidence="16" id="KW-1185">Reference proteome</keyword>
<dbReference type="Proteomes" id="UP000694844">
    <property type="component" value="Chromosome 2"/>
</dbReference>
<evidence type="ECO:0000256" key="2">
    <source>
        <dbReference type="ARBA" id="ARBA00013064"/>
    </source>
</evidence>
<evidence type="ECO:0000313" key="17">
    <source>
        <dbReference type="RefSeq" id="XP_022313078.1"/>
    </source>
</evidence>
<keyword evidence="12" id="KW-0732">Signal</keyword>
<feature type="domain" description="Sushi" evidence="15">
    <location>
        <begin position="492"/>
        <end position="552"/>
    </location>
</feature>
<dbReference type="RefSeq" id="XP_022313078.1">
    <property type="nucleotide sequence ID" value="XM_022457370.1"/>
</dbReference>
<feature type="disulfide bond" evidence="9">
    <location>
        <begin position="706"/>
        <end position="733"/>
    </location>
</feature>
<dbReference type="SMART" id="SM00032">
    <property type="entry name" value="CCP"/>
    <property type="match status" value="7"/>
</dbReference>
<evidence type="ECO:0000259" key="14">
    <source>
        <dbReference type="PROSITE" id="PS50056"/>
    </source>
</evidence>
<dbReference type="PROSITE" id="PS50056">
    <property type="entry name" value="TYR_PHOSPHATASE_2"/>
    <property type="match status" value="2"/>
</dbReference>
<dbReference type="Pfam" id="PF00102">
    <property type="entry name" value="Y_phosphatase"/>
    <property type="match status" value="2"/>
</dbReference>
<evidence type="ECO:0000256" key="11">
    <source>
        <dbReference type="SAM" id="Phobius"/>
    </source>
</evidence>
<feature type="domain" description="Tyrosine specific protein phosphatases" evidence="14">
    <location>
        <begin position="1404"/>
        <end position="1479"/>
    </location>
</feature>
<feature type="domain" description="Tyrosine-protein phosphatase" evidence="13">
    <location>
        <begin position="1225"/>
        <end position="1488"/>
    </location>
</feature>
<dbReference type="GO" id="GO:0004725">
    <property type="term" value="F:protein tyrosine phosphatase activity"/>
    <property type="evidence" value="ECO:0007669"/>
    <property type="project" value="UniProtKB-EC"/>
</dbReference>
<dbReference type="InterPro" id="IPR003595">
    <property type="entry name" value="Tyr_Pase_cat"/>
</dbReference>
<keyword evidence="4" id="KW-0378">Hydrolase</keyword>
<dbReference type="SUPFAM" id="SSF49785">
    <property type="entry name" value="Galactose-binding domain-like"/>
    <property type="match status" value="1"/>
</dbReference>
<evidence type="ECO:0000256" key="10">
    <source>
        <dbReference type="SAM" id="MobiDB-lite"/>
    </source>
</evidence>
<evidence type="ECO:0000313" key="16">
    <source>
        <dbReference type="Proteomes" id="UP000694844"/>
    </source>
</evidence>
<evidence type="ECO:0000256" key="12">
    <source>
        <dbReference type="SAM" id="SignalP"/>
    </source>
</evidence>
<dbReference type="CDD" id="cd00033">
    <property type="entry name" value="CCP"/>
    <property type="match status" value="7"/>
</dbReference>
<dbReference type="OrthoDB" id="6138072at2759"/>
<dbReference type="InterPro" id="IPR016130">
    <property type="entry name" value="Tyr_Pase_AS"/>
</dbReference>
<dbReference type="InterPro" id="IPR000387">
    <property type="entry name" value="Tyr_Pase_dom"/>
</dbReference>
<proteinExistence type="inferred from homology"/>
<reference evidence="17" key="1">
    <citation type="submission" date="2025-08" db="UniProtKB">
        <authorList>
            <consortium name="RefSeq"/>
        </authorList>
    </citation>
    <scope>IDENTIFICATION</scope>
    <source>
        <tissue evidence="17">Whole sample</tissue>
    </source>
</reference>
<feature type="compositionally biased region" description="Basic and acidic residues" evidence="10">
    <location>
        <begin position="870"/>
        <end position="885"/>
    </location>
</feature>
<comment type="caution">
    <text evidence="9">Lacks conserved residue(s) required for the propagation of feature annotation.</text>
</comment>
<keyword evidence="11" id="KW-0812">Transmembrane</keyword>
<evidence type="ECO:0000259" key="13">
    <source>
        <dbReference type="PROSITE" id="PS50055"/>
    </source>
</evidence>
<dbReference type="InterPro" id="IPR000242">
    <property type="entry name" value="PTP_cat"/>
</dbReference>
<feature type="domain" description="Sushi" evidence="15">
    <location>
        <begin position="675"/>
        <end position="735"/>
    </location>
</feature>
<evidence type="ECO:0000256" key="9">
    <source>
        <dbReference type="PROSITE-ProRule" id="PRU00302"/>
    </source>
</evidence>
<dbReference type="Gene3D" id="2.10.70.10">
    <property type="entry name" value="Complement Module, domain 1"/>
    <property type="match status" value="7"/>
</dbReference>
<feature type="disulfide bond" evidence="9">
    <location>
        <begin position="433"/>
        <end position="476"/>
    </location>
</feature>
<feature type="domain" description="Tyrosine-protein phosphatase" evidence="13">
    <location>
        <begin position="940"/>
        <end position="1193"/>
    </location>
</feature>
<dbReference type="PRINTS" id="PR00700">
    <property type="entry name" value="PRTYPHPHTASE"/>
</dbReference>
<feature type="domain" description="Sushi" evidence="15">
    <location>
        <begin position="736"/>
        <end position="795"/>
    </location>
</feature>
<evidence type="ECO:0000256" key="4">
    <source>
        <dbReference type="ARBA" id="ARBA00022801"/>
    </source>
</evidence>
<feature type="disulfide bond" evidence="9">
    <location>
        <begin position="645"/>
        <end position="672"/>
    </location>
</feature>
<feature type="disulfide bond" evidence="9">
    <location>
        <begin position="401"/>
        <end position="428"/>
    </location>
</feature>
<feature type="disulfide bond" evidence="9">
    <location>
        <begin position="372"/>
        <end position="415"/>
    </location>
</feature>
<name>A0A8B8CBE3_CRAVI</name>
<dbReference type="SUPFAM" id="SSF57535">
    <property type="entry name" value="Complement control module/SCR domain"/>
    <property type="match status" value="7"/>
</dbReference>
<keyword evidence="6" id="KW-0904">Protein phosphatase</keyword>
<accession>A0A8B8CBE3</accession>
<protein>
    <recommendedName>
        <fullName evidence="2">protein-tyrosine-phosphatase</fullName>
        <ecNumber evidence="2">3.1.3.48</ecNumber>
    </recommendedName>
</protein>
<keyword evidence="3" id="KW-0479">Metal-binding</keyword>
<feature type="disulfide bond" evidence="9">
    <location>
        <begin position="677"/>
        <end position="720"/>
    </location>
</feature>
<dbReference type="InterPro" id="IPR008979">
    <property type="entry name" value="Galactose-bd-like_sf"/>
</dbReference>
<dbReference type="EC" id="3.1.3.48" evidence="2"/>
<dbReference type="Gene3D" id="3.90.190.10">
    <property type="entry name" value="Protein tyrosine phosphatase superfamily"/>
    <property type="match status" value="2"/>
</dbReference>
<keyword evidence="7 9" id="KW-1015">Disulfide bond</keyword>
<feature type="domain" description="Sushi" evidence="15">
    <location>
        <begin position="553"/>
        <end position="613"/>
    </location>
</feature>
<gene>
    <name evidence="17" type="primary">LOC111118076</name>
</gene>
<dbReference type="InterPro" id="IPR029021">
    <property type="entry name" value="Prot-tyrosine_phosphatase-like"/>
</dbReference>
<dbReference type="PANTHER" id="PTHR19134">
    <property type="entry name" value="RECEPTOR-TYPE TYROSINE-PROTEIN PHOSPHATASE"/>
    <property type="match status" value="1"/>
</dbReference>
<keyword evidence="11" id="KW-0472">Membrane</keyword>
<evidence type="ECO:0000256" key="7">
    <source>
        <dbReference type="ARBA" id="ARBA00023157"/>
    </source>
</evidence>
<dbReference type="Pfam" id="PF00084">
    <property type="entry name" value="Sushi"/>
    <property type="match status" value="7"/>
</dbReference>